<dbReference type="InterPro" id="IPR038791">
    <property type="entry name" value="Cfap97/Hemingway"/>
</dbReference>
<dbReference type="PANTHER" id="PTHR23035">
    <property type="entry name" value="CILIA- AND FLAGELLA-ASSOCIATED PROTEIN 97-RELATED"/>
    <property type="match status" value="1"/>
</dbReference>
<dbReference type="EMBL" id="GFDL01003575">
    <property type="protein sequence ID" value="JAV31470.1"/>
    <property type="molecule type" value="Transcribed_RNA"/>
</dbReference>
<protein>
    <submittedName>
        <fullName evidence="2">Uncharacterized protein</fullName>
    </submittedName>
</protein>
<proteinExistence type="inferred from homology"/>
<organism evidence="2">
    <name type="scientific">Culex tarsalis</name>
    <name type="common">Encephalitis mosquito</name>
    <dbReference type="NCBI Taxonomy" id="7177"/>
    <lineage>
        <taxon>Eukaryota</taxon>
        <taxon>Metazoa</taxon>
        <taxon>Ecdysozoa</taxon>
        <taxon>Arthropoda</taxon>
        <taxon>Hexapoda</taxon>
        <taxon>Insecta</taxon>
        <taxon>Pterygota</taxon>
        <taxon>Neoptera</taxon>
        <taxon>Endopterygota</taxon>
        <taxon>Diptera</taxon>
        <taxon>Nematocera</taxon>
        <taxon>Culicoidea</taxon>
        <taxon>Culicidae</taxon>
        <taxon>Culicinae</taxon>
        <taxon>Culicini</taxon>
        <taxon>Culex</taxon>
        <taxon>Culex</taxon>
    </lineage>
</organism>
<accession>A0A1Q3FV31</accession>
<evidence type="ECO:0000313" key="2">
    <source>
        <dbReference type="EMBL" id="JAV31470.1"/>
    </source>
</evidence>
<dbReference type="PANTHER" id="PTHR23035:SF2">
    <property type="entry name" value="KIAA1430 HOMOLOGUE"/>
    <property type="match status" value="1"/>
</dbReference>
<evidence type="ECO:0000256" key="1">
    <source>
        <dbReference type="ARBA" id="ARBA00008315"/>
    </source>
</evidence>
<dbReference type="Pfam" id="PF13879">
    <property type="entry name" value="Hmw_CFAP97"/>
    <property type="match status" value="1"/>
</dbReference>
<sequence>MTHQIDTSPPILFVDNVLRATKLVHDIRRQCRVAQENKELLKRINRINRTQGFLGIDYKQQVKKSLNWEARQRESRKILRQNLTLLERILNVIPEIRTADQEKFYQNQIKYRKICATYPSDKPKTIRRYANNYHCPCVLMKIWERDDRYIGSLEINIFEQNTYNFLIKEGINLVRGQIHRIYKDQFIVIRGHLSAPEANRSKQKHLIEHVQRGSLVAAVINEQPAILLTLTNFRSLANCKLLGVVADASGKTMDLLNSYGTTNGRLLEPLRFRLKINY</sequence>
<dbReference type="AlphaFoldDB" id="A0A1Q3FV31"/>
<dbReference type="InterPro" id="IPR029488">
    <property type="entry name" value="Hmw/CFAP97"/>
</dbReference>
<comment type="similarity">
    <text evidence="1">Belongs to the CFAP97 family.</text>
</comment>
<reference evidence="2" key="1">
    <citation type="submission" date="2017-01" db="EMBL/GenBank/DDBJ databases">
        <title>A deep insight into the sialotranscriptome of adult male and female Cluex tarsalis mosquitoes.</title>
        <authorList>
            <person name="Ribeiro J.M."/>
            <person name="Moreira F."/>
            <person name="Bernard K.A."/>
            <person name="Calvo E."/>
        </authorList>
    </citation>
    <scope>NUCLEOTIDE SEQUENCE</scope>
    <source>
        <strain evidence="2">Kern County</strain>
        <tissue evidence="2">Salivary glands</tissue>
    </source>
</reference>
<name>A0A1Q3FV31_CULTA</name>